<feature type="compositionally biased region" description="Basic and acidic residues" evidence="2">
    <location>
        <begin position="4741"/>
        <end position="4757"/>
    </location>
</feature>
<feature type="compositionally biased region" description="Basic and acidic residues" evidence="2">
    <location>
        <begin position="5231"/>
        <end position="5249"/>
    </location>
</feature>
<dbReference type="OMA" id="QTKNELC"/>
<protein>
    <submittedName>
        <fullName evidence="4">Cast multi-domain protein</fullName>
    </submittedName>
</protein>
<feature type="region of interest" description="Disordered" evidence="2">
    <location>
        <begin position="1"/>
        <end position="20"/>
    </location>
</feature>
<feature type="coiled-coil region" evidence="1">
    <location>
        <begin position="5090"/>
        <end position="5125"/>
    </location>
</feature>
<dbReference type="CDD" id="cd00176">
    <property type="entry name" value="SPEC"/>
    <property type="match status" value="1"/>
</dbReference>
<dbReference type="SUPFAM" id="SSF57184">
    <property type="entry name" value="Growth factor receptor domain"/>
    <property type="match status" value="20"/>
</dbReference>
<accession>A0A077ZYD5</accession>
<feature type="coiled-coil region" evidence="1">
    <location>
        <begin position="4628"/>
        <end position="4680"/>
    </location>
</feature>
<dbReference type="SMART" id="SM01411">
    <property type="entry name" value="Ephrin_rec_like"/>
    <property type="match status" value="66"/>
</dbReference>
<evidence type="ECO:0000259" key="3">
    <source>
        <dbReference type="Pfam" id="PF07699"/>
    </source>
</evidence>
<feature type="region of interest" description="Disordered" evidence="2">
    <location>
        <begin position="5313"/>
        <end position="5332"/>
    </location>
</feature>
<feature type="compositionally biased region" description="Polar residues" evidence="2">
    <location>
        <begin position="5470"/>
        <end position="5482"/>
    </location>
</feature>
<feature type="region of interest" description="Disordered" evidence="2">
    <location>
        <begin position="5466"/>
        <end position="5492"/>
    </location>
</feature>
<dbReference type="PANTHER" id="PTHR46104:SF1">
    <property type="entry name" value="GENE 9195-RELATED"/>
    <property type="match status" value="1"/>
</dbReference>
<organism evidence="4 5">
    <name type="scientific">Stylonychia lemnae</name>
    <name type="common">Ciliate</name>
    <dbReference type="NCBI Taxonomy" id="5949"/>
    <lineage>
        <taxon>Eukaryota</taxon>
        <taxon>Sar</taxon>
        <taxon>Alveolata</taxon>
        <taxon>Ciliophora</taxon>
        <taxon>Intramacronucleata</taxon>
        <taxon>Spirotrichea</taxon>
        <taxon>Stichotrichia</taxon>
        <taxon>Sporadotrichida</taxon>
        <taxon>Oxytrichidae</taxon>
        <taxon>Stylonychinae</taxon>
        <taxon>Stylonychia</taxon>
    </lineage>
</organism>
<feature type="coiled-coil region" evidence="1">
    <location>
        <begin position="4408"/>
        <end position="4451"/>
    </location>
</feature>
<dbReference type="InterPro" id="IPR009030">
    <property type="entry name" value="Growth_fac_rcpt_cys_sf"/>
</dbReference>
<feature type="coiled-coil region" evidence="1">
    <location>
        <begin position="4851"/>
        <end position="5015"/>
    </location>
</feature>
<dbReference type="InterPro" id="IPR011641">
    <property type="entry name" value="Tyr-kin_ephrin_A/B_rcpt-like"/>
</dbReference>
<dbReference type="Proteomes" id="UP000039865">
    <property type="component" value="Unassembled WGS sequence"/>
</dbReference>
<evidence type="ECO:0000256" key="2">
    <source>
        <dbReference type="SAM" id="MobiDB-lite"/>
    </source>
</evidence>
<evidence type="ECO:0000256" key="1">
    <source>
        <dbReference type="SAM" id="Coils"/>
    </source>
</evidence>
<keyword evidence="1" id="KW-0175">Coiled coil</keyword>
<dbReference type="Pfam" id="PF07699">
    <property type="entry name" value="Ephrin_rec_like"/>
    <property type="match status" value="1"/>
</dbReference>
<name>A0A077ZYD5_STYLE</name>
<feature type="compositionally biased region" description="Polar residues" evidence="2">
    <location>
        <begin position="1"/>
        <end position="11"/>
    </location>
</feature>
<evidence type="ECO:0000313" key="5">
    <source>
        <dbReference type="Proteomes" id="UP000039865"/>
    </source>
</evidence>
<feature type="region of interest" description="Disordered" evidence="2">
    <location>
        <begin position="5228"/>
        <end position="5249"/>
    </location>
</feature>
<proteinExistence type="predicted"/>
<feature type="region of interest" description="Disordered" evidence="2">
    <location>
        <begin position="4741"/>
        <end position="4771"/>
    </location>
</feature>
<dbReference type="PANTHER" id="PTHR46104">
    <property type="entry name" value="GENE 9195-RELATED-RELATED"/>
    <property type="match status" value="1"/>
</dbReference>
<feature type="region of interest" description="Disordered" evidence="2">
    <location>
        <begin position="4514"/>
        <end position="4562"/>
    </location>
</feature>
<sequence length="5521" mass="601171">MALAHNAQQCPNKDESPVACSGTDTEQYSLAGQTECSQCPAGQKCPAVNESPADCDSGQYSLLGQLTCVDCPAGSKCPTKTDSPITCDGSSSEQYSLAKSTSCSQCPAGSKCLSIDTAPVECDSGEYSLAGDKVCTTCPAGSKCLLKTQSPTACDEGYYSLAKSTTCTQCPAGYECPTKTDSPIQCTGTTYALSGATSCTQCPAGSKCTRDSSPVDCDSGEYSLAGDGSCTTCPAGSKCPTKTSQPVQCDSGYYALSKSTTCTQCPAGFKCPTKDESPIQCTGTNYALAGSTSCTQCPAGSKCTTDSSPVECDAGQYSLDGDGICKNCPAGFKCPTKDVSPIQCTGTDYALAGQISCTQCPAGSKCTTDSSPVECDVGEYSLDGDGICKNCPAGSKCPTKTISPIECDSGFYSLSTSIACTQCPAGYKCPTKDASPIQCTGTDYALAGSTSCTQCPTGSKCTAHSSPIDCDSGEYSLAGDGVCKTCPAGSKCPTKTISPIECDSGYYSLSKSIACTQCPAGYKCPTKDASPIQCSGTGSEQYSLAQSTSCSQCPAGKKCLTADQDPIDCPTGYYSLLGDGYCTICPAGSKCPSKDVSPVACSGTGSEQYSLEGSTSCSQCPAGKNCPATNSAPIDCNQGEYALAGNGACTTCPAGSYCPSTTSSPIQCNTGQYALEKSTSCTECPAGYKCPTKDVSPVQCSGSGNEQYALAGSTSCSQCPAGKSCPNTYSTPTDCIQGYYSLAGEATCTPCPAGYSCLTTTVSPVACDSGYYSILGGGLCIGCPKGYQCPNKNELPDECDDGYYQSATLSTSCKECPAGYSCIDKTLDPVACSGSANEQYSPGLQKYCQKCPAGYACPSTSVMTSCAAGYYSIEGDIVCNKCPQGKSRFKQQINSLGSSCQDPTVLPVSCTRSQYSISGSTQCLLCPAGYECPNAASIPVSCQQGYFSHEGDGYCSICPAGSSCAKMTVSPVACQSGYYSIPGSTYCSVCPLGHYCPTPDSRPHSCPSGTYSTIGQTHCHACPIGKFCPQTIIAQPYDCPPGFYSSEQNQTSCTPCPPGFQCEVPSQNPKICDSGYFSFGSAALCTICPAGYYCPKGNKEPIVCPAGKFSPTGQDECRDCPDGAACLQSNGGGEENCQSGQYRVNDGTLPICRDCPPGHYCPTGSSLPTICESGTYALYNRSSCISCIAGSFCPQLGNAAETCPPGTYQPDSKKTFCYECPAGYYCESSSVSQPTVCPAGKYNPTANQTKCMDCPAGFFCPSPATKIPFICPSGYYSNSNQNACTKCESGYKCPTPFYVDRVECPSGFVSNLGSTYCFECPAGKSCTITNNKLEVQPCPLGQFSHIGSLTCSPCPAGKSCHSKDSLGQINCDEGYYSLEGEISCKPCPAGFKCPNKNGLGIEECPDGQISTIGSSKCYECPKGHYCPFKHLFFIEQCPPGTYSLGNQKTCTECPEHFECPHRDTIKPIKDGFFSPKGTSLALKCRAGWQCKMTGEDKYVKPCEIGYYSMIGASECLKCPPGSYCELPDANPILCPRGFYQDLEGQQTCKKCEGKTFTDQPGSVKCQGIPNGYQYGYGGFTGYEKCIYGTYSGLLEVNDDGLLVCQNSEAGGITIDEPKYEPGINIACPPGYWCNQQDENAARYTMFPCPAGFKSRNKVNAINRDEACSVCEEGYYCEGANIEPKICFRGHYCPKFVKSITQYPCPAGMYLDSEGKTSEEDCKICPIGYYCPEGSAFPLICSPGNICPIEGLKEYQIMPCPAGSYNPFPGKTTCETCPKGQYCPQGSQYPQLCPPGTYNDLEGQKVRQDCKTCPINHLCTVFGLTQYDSASQPKVENGYLSPAGVNHGQQLPCPPGTIDYLRNLTNPDQCQICDIGFACEPGTATSAFTRMRVTCEPGYYCPLGTTHDKQYPCPGGTYSAAHDLVSATQCLTCPSGYFCPPGSYQPYICPNGYFCLSGTENFQHTPCKNGTYTYKKGLKDASECTICPKGYFCKEFTIFPEKCPKGTYNDQEGAFIADNSIVSNGDSIITCKVCPAGRKCPFEGMIDPIPCTAGYYSPSGSQTCFECQEGHHCYSRNYLDIDRYKYAIQETGGYYSDGMVSIICPEGYFCPAGTRIPHKCPAGTYQDQVGRLSSKECITTPAGFYTQQRGLSKFQDYLCAIGYYCPQGSNSQFAYRCPRGFYNNQTQQSACKSCPAGFFCNETFIHPQICPQGHYCPDKVHEPLKCPVGTFGAALGYKDSASCQTCPPGQYCSQQGISSPDGLCDPGYYCKGGAKVPNPTDGNTGDVCQKGGFCEYGSKRIKECPPGTFNDKVKAKTQTDCRACLPGNYCQGSNLSIPTGMCEAGYYCPAGSTDKRQNPAEPGYFTKEGASSQEICEYGYYNPFTARSTCLECEAGFYCDEQGMTDNIKDCPRGQYCPKNTTIPTKCPIGTYLNQFNGKSQSDCKPCAPGKYCNVEGLIEPSGYCDQGYFCISGSTSMTPINQSIETYGPCPAGKYCPLGTSYPIPCPAGTFSSTAYQYSNTSCKPCTTGFYCSQSGLSAPTGSCDPGFYCPGGQISPRPKNFSCKEGEYCPAKSGLPTIVPAGYYQSMPFQSTYVICPKGYYCEEGSTQYKNNSCPPGYYCPAGTQYKNQYPCPAGKYQPLTGQYTCIDCDPGKYCNQTGLSQVKGDCSAGYYCKSGSATATPITFQNGVEVGGQCKKGYYCPSGSAVMRPCLPGQYCGKVGLDKPSGQCKAGYYCLTTAIVSTPNNEIDGGGICPAGYYCQEGSTVPIPCPVGTFSSLSGNTHKDNCTICLNGTYCESSGLSAPTGQCARGYYCPQGQKTPRNPDYICPIGYRCPLGSTDPISCSDYTYQDMKGQENCKDCPPGYNCTKTGLSLCGAQFYCPQSQVRQACPAGRFTFKYNASTINDCLACLPGYYCKSDDVTGIVILPCPAGVVCTSEATNSSGNNPCPAGYFCPAKTSYPRKCPPGKYCATTEGLERLVEPTGLCSQGYYCTLGASSRTPLDGMTGDRCPRGKYCPEGSFVPIACPIGTYNDQFTQTSDAACKACPVGYQCTVLGAETYDSICPIGFYCPGDNQVIPCPIGYYCPAKSDDPLKCPSGYYQPNPQQSSCLSCPTGFYCPQTPNATQALTCPKGFYCPVRTLDPVACGTGTFNPFLGQDSVLDCLSCTEGQYCQGSSLTAPTGQCNAGYYCREKAYQITPDEAENGKDYGQCKPGYYCPAGSGSMTPCPIGTINDNLGSTTISDCIPCPAGFYCNQVGASSATFGFDQKSLAYACEDGFICTGGAKSSRPSLQAGQAGQLCPAGSYCSDTQQIQCPISYYNADKGRPTCDGCLEGKYCNEIGMVKPYNCPAGHYCLKINQGMESYDPTKSSEINLNECQAGRYSEFEGNEQAEDCTECQEGQYCSGGGSKPDGKCSEGFYCGKGSSEPTSTENYTMGSANIKQGRCPQGYYCPAGTLAPIPCGLGTYNPYYQRSSCDPCPTGYYCNELGLDNTTLQNKKCKAGYYCIQSAIIPYPTDNTTGRLCRPGYYCKSGEKELLCPPGTYEHRYGSSQCQTCPLGYICRQGSIKPEPCPIGKYCPPDANDTQNCPDGFYGHTDRLYSPSQCAACPTGYYCQNGVIQGKCSAGYYCDTGAISAQDPDKRCPISHYCLEGTLYPKRCPNGGSTPTLGASQANQCVTCGEGFFCLENGDSQTSCPKGHYCLGMVDPEACPSYTYNNMRGRQSLSDCLKCPAGYICNQTGIADYKSFPCPRGYYCPIESTKVAIECPIGTYNNQGSGAKLEDCKSCPAGYYCPKATINPIPCKNGTYCPLGSSSATTCPTGNYCPSLIGSAQSCPLSFYCPVTGSDQYLKCSNGTYCAAKAQSTIACPNGYYGSSDPNNYNLDKGCIGCDAGFYSVQGANECLPCKAGYICLGNTSKSEPTEKAKDGGYKCPLGYYCPSGSYSPIACPRGTYGGSIGLKSESDCQKCSAGQYGDVIGLTSCKKCNGYTTSVAGASSCSCIGSNRVYLASSGQCVCKTGFEPAESGSNDDSDVDCTQKVYQACTQSQVQDQFGGCKSSDDCKKECNGGSGTITAGLGVCQCNNQTSADDICDSSCLAKKKQVTFTSDGQIKIYDPISKTSSVSSLSGVEGSLSCINEDTSLCQLVNLIQTAAGDFAADFTTSSALSTTSKRVLFEEFEQENYDDTNSHFKYHKKRRNLQTAGQDNYIRNPVVCLTQGSALLFENLSKTHYPVYLKDSLINTNGAFDYSQFTNLATKVKNGQNITRFIFSFQDPGVYVFGDSADDSKTTIVSIMPSSQKCPSGVLYEAKTLANLLKVGVAINKNIIYSPDWGFFIGIVAAVLGLILISVFGIGYVYRKSWAVKTYDSIGYQRKNYSLIKVQDPNEHDAIISINADTESFSFLNEGKEVLRSREQKKAKDAQEKLDKERKKKIKKQKQLEIEEVENLKDKLYKHLGEIKKLFGVDGNVEDDDENAQLLENDEELRAQKLFDQIAKLKEIIDENRRVLEGDILEDHQTTEEEKQRLEQEKKDREEFEQRQAEEEAKRIKELEYQRNHDAKQKKNLDQFDKKKNEVIGFFEGDLDRRKQDMLDKMEKLGVNLSKEDRERMMEQFDSNLGKIGSILEDDEAYQQDLLRRKLEERKNRRKKLQDKLQDQEKILHKKNEEFKQQQEEVESHCQDLNIQLDAEIAQERIQKKLALDDDIERAKIDKLQNFEDLLKESKNQKDFSNILDQYQDARKKVESELEKEKQKQEQDLDKALKNRRGMRRAQLEKEKAEKLKEIQRDMEVQTENDRKKIEELKNIIQLDDGSKQQSSILDKNIEKIIQGASHQSESQLNRKQTLRDKSDSLFDRLKKGLMTKLEKLMQQHSKERKEMERKMIDEGKVLDQEVQAAQNKFSDQLTQELSQRDELKKRLEQESQTMDEQQKKNLIEELKQRDNSIKDKLDQQNQQQDNALAEKLKQRRKRKEELAELEREMKSKQIVERELEEDIQNLEDKNAKAQQDRHNLEATLNELKMNLPAEELPYAIQRVLDEKHEAELNDLLVELFELKCRELQDEVFNVLEEKLHKQGAIQKEYQDKISVIQKLQDQTPDQEMKDNLQKIKDNLKKEEQKELQNLEWDYKTLEGQMEMDVNQRLIDKENQRLLWLKEKQLSEKQEVFNQYLPESNSIKEIINEINEDEYKELEEFKFEQEADKIKKIQDLERQQELINKEMEAQKERMQKMDAINQQLQQEEERRERERQNKLRRERMQESNMNSNAYIEKLKRDLEKINEQLDSAISSEKQRQLTMMQKALEAKMVDAERVRQEEEEKFRLEEEAERKRQEEEEIKKKEEEAAFSKLKEQTDAYRIVIDKKKYHGPGKMENINKYYEALMRKKENQYILKMNTQLKSSHLANHLANNIGGQILGNLTSQLTSRTNIGAAAGADGLLAFGENSVSKEQQLKMLNEILTKIEGLESQVKKELALARPKQSKFAQNTDSKSQLRSNRDGRSMFGSTMKFRDDVSVVSKNIKSRKPSVMQKGYQ</sequence>
<gene>
    <name evidence="4" type="primary">Contig10830.g11578</name>
    <name evidence="4" type="ORF">STYLEM_3848</name>
</gene>
<dbReference type="EMBL" id="CCKQ01003726">
    <property type="protein sequence ID" value="CDW74865.1"/>
    <property type="molecule type" value="Genomic_DNA"/>
</dbReference>
<dbReference type="InterPro" id="IPR018159">
    <property type="entry name" value="Spectrin/alpha-actinin"/>
</dbReference>
<keyword evidence="5" id="KW-1185">Reference proteome</keyword>
<dbReference type="Gene3D" id="2.10.50.10">
    <property type="entry name" value="Tumor Necrosis Factor Receptor, subunit A, domain 2"/>
    <property type="match status" value="13"/>
</dbReference>
<reference evidence="4 5" key="1">
    <citation type="submission" date="2014-06" db="EMBL/GenBank/DDBJ databases">
        <authorList>
            <person name="Swart Estienne"/>
        </authorList>
    </citation>
    <scope>NUCLEOTIDE SEQUENCE [LARGE SCALE GENOMIC DNA]</scope>
    <source>
        <strain evidence="4 5">130c</strain>
    </source>
</reference>
<dbReference type="InParanoid" id="A0A077ZYD5"/>
<evidence type="ECO:0000313" key="4">
    <source>
        <dbReference type="EMBL" id="CDW74865.1"/>
    </source>
</evidence>
<feature type="domain" description="Tyrosine-protein kinase ephrin type A/B receptor-like" evidence="3">
    <location>
        <begin position="1532"/>
        <end position="1564"/>
    </location>
</feature>
<dbReference type="OrthoDB" id="347037at2759"/>